<dbReference type="GO" id="GO:0005524">
    <property type="term" value="F:ATP binding"/>
    <property type="evidence" value="ECO:0007669"/>
    <property type="project" value="UniProtKB-KW"/>
</dbReference>
<dbReference type="PANTHER" id="PTHR13504">
    <property type="entry name" value="FIDO DOMAIN-CONTAINING PROTEIN DDB_G0283145"/>
    <property type="match status" value="1"/>
</dbReference>
<feature type="binding site" evidence="2">
    <location>
        <begin position="236"/>
        <end position="237"/>
    </location>
    <ligand>
        <name>ATP</name>
        <dbReference type="ChEBI" id="CHEBI:30616"/>
    </ligand>
</feature>
<feature type="active site" evidence="1">
    <location>
        <position position="197"/>
    </location>
</feature>
<dbReference type="Pfam" id="PF02661">
    <property type="entry name" value="Fic"/>
    <property type="match status" value="1"/>
</dbReference>
<name>A0A2T0VTP8_9RHOB</name>
<dbReference type="InterPro" id="IPR025230">
    <property type="entry name" value="DUF4172"/>
</dbReference>
<dbReference type="SUPFAM" id="SSF140931">
    <property type="entry name" value="Fic-like"/>
    <property type="match status" value="1"/>
</dbReference>
<proteinExistence type="predicted"/>
<evidence type="ECO:0000256" key="2">
    <source>
        <dbReference type="PIRSR" id="PIRSR640198-2"/>
    </source>
</evidence>
<keyword evidence="5" id="KW-1185">Reference proteome</keyword>
<gene>
    <name evidence="4" type="ORF">CLV80_1166</name>
</gene>
<evidence type="ECO:0000313" key="5">
    <source>
        <dbReference type="Proteomes" id="UP000238007"/>
    </source>
</evidence>
<dbReference type="InterPro" id="IPR040198">
    <property type="entry name" value="Fido_containing"/>
</dbReference>
<dbReference type="InterPro" id="IPR036597">
    <property type="entry name" value="Fido-like_dom_sf"/>
</dbReference>
<dbReference type="Proteomes" id="UP000238007">
    <property type="component" value="Unassembled WGS sequence"/>
</dbReference>
<accession>A0A2T0VTP8</accession>
<organism evidence="4 5">
    <name type="scientific">Yoonia maritima</name>
    <dbReference type="NCBI Taxonomy" id="1435347"/>
    <lineage>
        <taxon>Bacteria</taxon>
        <taxon>Pseudomonadati</taxon>
        <taxon>Pseudomonadota</taxon>
        <taxon>Alphaproteobacteria</taxon>
        <taxon>Rhodobacterales</taxon>
        <taxon>Paracoccaceae</taxon>
        <taxon>Yoonia</taxon>
    </lineage>
</organism>
<dbReference type="EMBL" id="PVTP01000016">
    <property type="protein sequence ID" value="PRY74624.1"/>
    <property type="molecule type" value="Genomic_DNA"/>
</dbReference>
<protein>
    <submittedName>
        <fullName evidence="4">Fic family protein</fullName>
    </submittedName>
</protein>
<evidence type="ECO:0000259" key="3">
    <source>
        <dbReference type="PROSITE" id="PS51459"/>
    </source>
</evidence>
<evidence type="ECO:0000313" key="4">
    <source>
        <dbReference type="EMBL" id="PRY74624.1"/>
    </source>
</evidence>
<feature type="binding site" evidence="2">
    <location>
        <begin position="201"/>
        <end position="208"/>
    </location>
    <ligand>
        <name>ATP</name>
        <dbReference type="ChEBI" id="CHEBI:30616"/>
    </ligand>
</feature>
<dbReference type="AlphaFoldDB" id="A0A2T0VTP8"/>
<dbReference type="Pfam" id="PF13776">
    <property type="entry name" value="DUF4172"/>
    <property type="match status" value="1"/>
</dbReference>
<evidence type="ECO:0000256" key="1">
    <source>
        <dbReference type="PIRSR" id="PIRSR640198-1"/>
    </source>
</evidence>
<keyword evidence="2" id="KW-0067">ATP-binding</keyword>
<comment type="caution">
    <text evidence="4">The sequence shown here is derived from an EMBL/GenBank/DDBJ whole genome shotgun (WGS) entry which is preliminary data.</text>
</comment>
<dbReference type="RefSeq" id="WP_106359189.1">
    <property type="nucleotide sequence ID" value="NZ_PVTP01000016.1"/>
</dbReference>
<sequence>MVQIWQSGLWPKFIYDHEAVEPHLADAMQVLGEVQGVHAGMGPDDLAELRRMQIVQEALASFEIEGVTLNHDEIEASVIASIKHREGAAIARRSDAIAALMMAARNVQGPVRGQDLCEWHRLLFYGIEVENLGAWRGFDIEIVRSATAGSHDVLYKAPPPDLVPGYMQDFTAWLAEEVALPVPIRAAIAHLWFESIHPFSDGNGRIGRALIEAVFAASHPLPFSLSRQIEKEKLDYYAALQAGRQEGRGGIDATPFVVWFLNTLTRAADAGRAEAMYLVRRNHFFVRHAADLNARQHKALTAIFAQGPERVMLGLSAKGYRKIAKTTAPTATRDLAALEKAGVLKRSEAGGRSTSYEILY</sequence>
<dbReference type="PROSITE" id="PS51459">
    <property type="entry name" value="FIDO"/>
    <property type="match status" value="1"/>
</dbReference>
<dbReference type="PANTHER" id="PTHR13504:SF33">
    <property type="entry name" value="FIC FAMILY PROTEIN"/>
    <property type="match status" value="1"/>
</dbReference>
<dbReference type="InterPro" id="IPR003812">
    <property type="entry name" value="Fido"/>
</dbReference>
<feature type="domain" description="Fido" evidence="3">
    <location>
        <begin position="111"/>
        <end position="262"/>
    </location>
</feature>
<dbReference type="Gene3D" id="1.10.3290.10">
    <property type="entry name" value="Fido-like domain"/>
    <property type="match status" value="1"/>
</dbReference>
<dbReference type="OrthoDB" id="9813719at2"/>
<keyword evidence="2" id="KW-0547">Nucleotide-binding</keyword>
<reference evidence="4 5" key="1">
    <citation type="submission" date="2018-03" db="EMBL/GenBank/DDBJ databases">
        <title>Genomic Encyclopedia of Archaeal and Bacterial Type Strains, Phase II (KMG-II): from individual species to whole genera.</title>
        <authorList>
            <person name="Goeker M."/>
        </authorList>
    </citation>
    <scope>NUCLEOTIDE SEQUENCE [LARGE SCALE GENOMIC DNA]</scope>
    <source>
        <strain evidence="4 5">DSM 101533</strain>
    </source>
</reference>